<evidence type="ECO:0000313" key="2">
    <source>
        <dbReference type="EMBL" id="RSL34491.1"/>
    </source>
</evidence>
<keyword evidence="3" id="KW-1185">Reference proteome</keyword>
<reference evidence="2 3" key="1">
    <citation type="submission" date="2018-10" db="EMBL/GenBank/DDBJ databases">
        <title>Draft genome sequence of Bacillus salarius IM0101, isolated from a hypersaline soil in Inner Mongolia, China.</title>
        <authorList>
            <person name="Yamprayoonswat W."/>
            <person name="Boonvisut S."/>
            <person name="Jumpathong W."/>
            <person name="Sittihan S."/>
            <person name="Ruangsuj P."/>
            <person name="Wanthongcharoen S."/>
            <person name="Thongpramul N."/>
            <person name="Pimmason S."/>
            <person name="Yu B."/>
            <person name="Yasawong M."/>
        </authorList>
    </citation>
    <scope>NUCLEOTIDE SEQUENCE [LARGE SCALE GENOMIC DNA]</scope>
    <source>
        <strain evidence="2 3">IM0101</strain>
    </source>
</reference>
<proteinExistence type="inferred from homology"/>
<dbReference type="AlphaFoldDB" id="A0A428N7Y8"/>
<gene>
    <name evidence="2" type="ORF">D7Z54_04890</name>
</gene>
<protein>
    <submittedName>
        <fullName evidence="2">DUF188 domain-containing protein</fullName>
    </submittedName>
</protein>
<evidence type="ECO:0000256" key="1">
    <source>
        <dbReference type="ARBA" id="ARBA00008522"/>
    </source>
</evidence>
<dbReference type="PANTHER" id="PTHR35146:SF1">
    <property type="entry name" value="UPF0178 PROTEIN YAII"/>
    <property type="match status" value="1"/>
</dbReference>
<dbReference type="Pfam" id="PF02639">
    <property type="entry name" value="DUF188"/>
    <property type="match status" value="1"/>
</dbReference>
<accession>A0A428N7Y8</accession>
<comment type="caution">
    <text evidence="2">The sequence shown here is derived from an EMBL/GenBank/DDBJ whole genome shotgun (WGS) entry which is preliminary data.</text>
</comment>
<dbReference type="PANTHER" id="PTHR35146">
    <property type="entry name" value="UPF0178 PROTEIN YAII"/>
    <property type="match status" value="1"/>
</dbReference>
<name>A0A428N7Y8_9BACI</name>
<evidence type="ECO:0000313" key="3">
    <source>
        <dbReference type="Proteomes" id="UP000275076"/>
    </source>
</evidence>
<organism evidence="2 3">
    <name type="scientific">Salibacterium salarium</name>
    <dbReference type="NCBI Taxonomy" id="284579"/>
    <lineage>
        <taxon>Bacteria</taxon>
        <taxon>Bacillati</taxon>
        <taxon>Bacillota</taxon>
        <taxon>Bacilli</taxon>
        <taxon>Bacillales</taxon>
        <taxon>Bacillaceae</taxon>
    </lineage>
</organism>
<dbReference type="InterPro" id="IPR003791">
    <property type="entry name" value="UPF0178"/>
</dbReference>
<sequence length="155" mass="17633">MFNTVESKRRRCIIIIYTDADACPVKQEIDNIALMHQLQSYFVSTYAHVSQNSYYSHNIILDSEAEAVDLYIFNHVKADDIIVTQDNGLAAMVLEKGAVAINPRGKTYNKNDIDILLLGRYEGIQAKRGKTRIKGPPSLKKEDRERFVESLTKLL</sequence>
<comment type="similarity">
    <text evidence="1">Belongs to the UPF0178 family.</text>
</comment>
<dbReference type="Proteomes" id="UP000275076">
    <property type="component" value="Unassembled WGS sequence"/>
</dbReference>
<dbReference type="EMBL" id="RBVX01000003">
    <property type="protein sequence ID" value="RSL34491.1"/>
    <property type="molecule type" value="Genomic_DNA"/>
</dbReference>